<dbReference type="AlphaFoldDB" id="A0A974RVY9"/>
<gene>
    <name evidence="1" type="ORF">JHT90_09615</name>
</gene>
<organism evidence="1 2">
    <name type="scientific">Entomomonas asaccharolytica</name>
    <dbReference type="NCBI Taxonomy" id="2785331"/>
    <lineage>
        <taxon>Bacteria</taxon>
        <taxon>Pseudomonadati</taxon>
        <taxon>Pseudomonadota</taxon>
        <taxon>Gammaproteobacteria</taxon>
        <taxon>Pseudomonadales</taxon>
        <taxon>Pseudomonadaceae</taxon>
        <taxon>Entomomonas</taxon>
    </lineage>
</organism>
<accession>A0A974RVY9</accession>
<protein>
    <recommendedName>
        <fullName evidence="3">Lipoprotein</fullName>
    </recommendedName>
</protein>
<reference evidence="1 2" key="1">
    <citation type="submission" date="2021-01" db="EMBL/GenBank/DDBJ databases">
        <title>Entomomonas sp. F2A isolated from a house cricket (Acheta domesticus).</title>
        <authorList>
            <person name="Spergser J."/>
            <person name="Busse H.-J."/>
        </authorList>
    </citation>
    <scope>NUCLEOTIDE SEQUENCE [LARGE SCALE GENOMIC DNA]</scope>
    <source>
        <strain evidence="1 2">F2A</strain>
    </source>
</reference>
<name>A0A974RVY9_9GAMM</name>
<dbReference type="KEGG" id="eaz:JHT90_09615"/>
<evidence type="ECO:0000313" key="1">
    <source>
        <dbReference type="EMBL" id="QQP84666.1"/>
    </source>
</evidence>
<evidence type="ECO:0008006" key="3">
    <source>
        <dbReference type="Google" id="ProtNLM"/>
    </source>
</evidence>
<keyword evidence="2" id="KW-1185">Reference proteome</keyword>
<dbReference type="RefSeq" id="WP_201090563.1">
    <property type="nucleotide sequence ID" value="NZ_CP067393.1"/>
</dbReference>
<dbReference type="EMBL" id="CP067393">
    <property type="protein sequence ID" value="QQP84666.1"/>
    <property type="molecule type" value="Genomic_DNA"/>
</dbReference>
<dbReference type="PROSITE" id="PS51257">
    <property type="entry name" value="PROKAR_LIPOPROTEIN"/>
    <property type="match status" value="1"/>
</dbReference>
<sequence>MRISIFILCFLLVGCIPSKVIITPDTLPDAIVGELYYTEIEINGGSGPVTASGFQSTSTSNRLWVEVNPTKTARFYNSLIVHGKPINTETITVKIKGHTIPTLFLGEASFEKTYVIKVKERQ</sequence>
<proteinExistence type="predicted"/>
<dbReference type="Proteomes" id="UP000595278">
    <property type="component" value="Chromosome"/>
</dbReference>
<evidence type="ECO:0000313" key="2">
    <source>
        <dbReference type="Proteomes" id="UP000595278"/>
    </source>
</evidence>